<dbReference type="PROSITE" id="PS50090">
    <property type="entry name" value="MYB_LIKE"/>
    <property type="match status" value="3"/>
</dbReference>
<protein>
    <recommendedName>
        <fullName evidence="2">Myb-like domain-containing protein</fullName>
    </recommendedName>
</protein>
<dbReference type="SMART" id="SM00717">
    <property type="entry name" value="SANT"/>
    <property type="match status" value="3"/>
</dbReference>
<evidence type="ECO:0000313" key="4">
    <source>
        <dbReference type="Proteomes" id="UP000250140"/>
    </source>
</evidence>
<gene>
    <name evidence="3" type="ORF">AOQ84DRAFT_106531</name>
</gene>
<dbReference type="GO" id="GO:0000978">
    <property type="term" value="F:RNA polymerase II cis-regulatory region sequence-specific DNA binding"/>
    <property type="evidence" value="ECO:0007669"/>
    <property type="project" value="TreeGrafter"/>
</dbReference>
<evidence type="ECO:0000313" key="3">
    <source>
        <dbReference type="EMBL" id="OCL04948.1"/>
    </source>
</evidence>
<sequence length="304" mass="35026">MEGYFNYQLLWQCDLLSSVSTRSAPTTSPSSASSSSASTISINSPHQTIQKPHPLLAANRKPFTHRPANDRANWTVGDRLQLINVTFEGGDGWDRVASNLKRSVRACQNKYYQIFLAAGARKEWTDEEYSIACYLRSLGCQYVHIARWVPHSPAHIRELDIKKPGILDLRLIEVWQLSPIVVANETLQNPTAPKKQDKWPEKDKALLLTLREKKKPWKEIAKHFPHKTPWQCEHQYNSLRPKAVEQWTADEETLLTSLREGGMEWRDISRWLPGRTRQLCAQHYVDMFPHKATKWKQAAPHGQD</sequence>
<dbReference type="Gene3D" id="1.10.10.60">
    <property type="entry name" value="Homeodomain-like"/>
    <property type="match status" value="2"/>
</dbReference>
<dbReference type="SUPFAM" id="SSF46689">
    <property type="entry name" value="Homeodomain-like"/>
    <property type="match status" value="2"/>
</dbReference>
<dbReference type="CDD" id="cd00167">
    <property type="entry name" value="SANT"/>
    <property type="match status" value="1"/>
</dbReference>
<dbReference type="InterPro" id="IPR009057">
    <property type="entry name" value="Homeodomain-like_sf"/>
</dbReference>
<feature type="domain" description="Myb-like" evidence="2">
    <location>
        <begin position="247"/>
        <end position="288"/>
    </location>
</feature>
<dbReference type="GO" id="GO:0000981">
    <property type="term" value="F:DNA-binding transcription factor activity, RNA polymerase II-specific"/>
    <property type="evidence" value="ECO:0007669"/>
    <property type="project" value="TreeGrafter"/>
</dbReference>
<reference evidence="3 4" key="1">
    <citation type="journal article" date="2016" name="Nat. Commun.">
        <title>Ectomycorrhizal ecology is imprinted in the genome of the dominant symbiotic fungus Cenococcum geophilum.</title>
        <authorList>
            <consortium name="DOE Joint Genome Institute"/>
            <person name="Peter M."/>
            <person name="Kohler A."/>
            <person name="Ohm R.A."/>
            <person name="Kuo A."/>
            <person name="Krutzmann J."/>
            <person name="Morin E."/>
            <person name="Arend M."/>
            <person name="Barry K.W."/>
            <person name="Binder M."/>
            <person name="Choi C."/>
            <person name="Clum A."/>
            <person name="Copeland A."/>
            <person name="Grisel N."/>
            <person name="Haridas S."/>
            <person name="Kipfer T."/>
            <person name="LaButti K."/>
            <person name="Lindquist E."/>
            <person name="Lipzen A."/>
            <person name="Maire R."/>
            <person name="Meier B."/>
            <person name="Mihaltcheva S."/>
            <person name="Molinier V."/>
            <person name="Murat C."/>
            <person name="Poggeler S."/>
            <person name="Quandt C.A."/>
            <person name="Sperisen C."/>
            <person name="Tritt A."/>
            <person name="Tisserant E."/>
            <person name="Crous P.W."/>
            <person name="Henrissat B."/>
            <person name="Nehls U."/>
            <person name="Egli S."/>
            <person name="Spatafora J.W."/>
            <person name="Grigoriev I.V."/>
            <person name="Martin F.M."/>
        </authorList>
    </citation>
    <scope>NUCLEOTIDE SEQUENCE [LARGE SCALE GENOMIC DNA]</scope>
    <source>
        <strain evidence="3 4">CBS 207.34</strain>
    </source>
</reference>
<organism evidence="3 4">
    <name type="scientific">Glonium stellatum</name>
    <dbReference type="NCBI Taxonomy" id="574774"/>
    <lineage>
        <taxon>Eukaryota</taxon>
        <taxon>Fungi</taxon>
        <taxon>Dikarya</taxon>
        <taxon>Ascomycota</taxon>
        <taxon>Pezizomycotina</taxon>
        <taxon>Dothideomycetes</taxon>
        <taxon>Pleosporomycetidae</taxon>
        <taxon>Gloniales</taxon>
        <taxon>Gloniaceae</taxon>
        <taxon>Glonium</taxon>
    </lineage>
</organism>
<evidence type="ECO:0000256" key="1">
    <source>
        <dbReference type="SAM" id="MobiDB-lite"/>
    </source>
</evidence>
<feature type="domain" description="Myb-like" evidence="2">
    <location>
        <begin position="191"/>
        <end position="240"/>
    </location>
</feature>
<feature type="region of interest" description="Disordered" evidence="1">
    <location>
        <begin position="22"/>
        <end position="47"/>
    </location>
</feature>
<accession>A0A8E2EV99</accession>
<dbReference type="PANTHER" id="PTHR45614:SF51">
    <property type="entry name" value="MYB-LIKE DNA-BINDING PROTEIN BAS1"/>
    <property type="match status" value="1"/>
</dbReference>
<dbReference type="Proteomes" id="UP000250140">
    <property type="component" value="Unassembled WGS sequence"/>
</dbReference>
<name>A0A8E2EV99_9PEZI</name>
<dbReference type="GO" id="GO:0005634">
    <property type="term" value="C:nucleus"/>
    <property type="evidence" value="ECO:0007669"/>
    <property type="project" value="TreeGrafter"/>
</dbReference>
<feature type="compositionally biased region" description="Low complexity" evidence="1">
    <location>
        <begin position="22"/>
        <end position="45"/>
    </location>
</feature>
<dbReference type="OrthoDB" id="288030at2759"/>
<dbReference type="AlphaFoldDB" id="A0A8E2EV99"/>
<dbReference type="EMBL" id="KV750400">
    <property type="protein sequence ID" value="OCL04948.1"/>
    <property type="molecule type" value="Genomic_DNA"/>
</dbReference>
<dbReference type="Pfam" id="PF13921">
    <property type="entry name" value="Myb_DNA-bind_6"/>
    <property type="match status" value="1"/>
</dbReference>
<proteinExistence type="predicted"/>
<dbReference type="InterPro" id="IPR001005">
    <property type="entry name" value="SANT/Myb"/>
</dbReference>
<keyword evidence="4" id="KW-1185">Reference proteome</keyword>
<feature type="domain" description="Myb-like" evidence="2">
    <location>
        <begin position="66"/>
        <end position="115"/>
    </location>
</feature>
<dbReference type="InterPro" id="IPR050560">
    <property type="entry name" value="MYB_TF"/>
</dbReference>
<evidence type="ECO:0000259" key="2">
    <source>
        <dbReference type="PROSITE" id="PS50090"/>
    </source>
</evidence>
<dbReference type="PANTHER" id="PTHR45614">
    <property type="entry name" value="MYB PROTEIN-RELATED"/>
    <property type="match status" value="1"/>
</dbReference>